<evidence type="ECO:0000256" key="4">
    <source>
        <dbReference type="ARBA" id="ARBA00022824"/>
    </source>
</evidence>
<evidence type="ECO:0000256" key="1">
    <source>
        <dbReference type="ARBA" id="ARBA00004240"/>
    </source>
</evidence>
<comment type="caution">
    <text evidence="5">Lacks conserved residue(s) required for the propagation of feature annotation.</text>
</comment>
<dbReference type="VEuPathDB" id="VectorBase:AALB20_032715"/>
<dbReference type="PROSITE" id="PS51211">
    <property type="entry name" value="VITELLOGENIN"/>
    <property type="match status" value="1"/>
</dbReference>
<dbReference type="GO" id="GO:0008289">
    <property type="term" value="F:lipid binding"/>
    <property type="evidence" value="ECO:0007669"/>
    <property type="project" value="InterPro"/>
</dbReference>
<keyword evidence="4" id="KW-0256">Endoplasmic reticulum</keyword>
<dbReference type="PANTHER" id="PTHR13024:SF0">
    <property type="entry name" value="MICROSOMAL TRIACYLGLYCEROL TRANSFER PROTEIN"/>
    <property type="match status" value="1"/>
</dbReference>
<dbReference type="Gene3D" id="1.25.10.20">
    <property type="entry name" value="Vitellinogen, superhelical"/>
    <property type="match status" value="1"/>
</dbReference>
<comment type="subcellular location">
    <subcellularLocation>
        <location evidence="1">Endoplasmic reticulum</location>
    </subcellularLocation>
</comment>
<evidence type="ECO:0000256" key="2">
    <source>
        <dbReference type="ARBA" id="ARBA00022448"/>
    </source>
</evidence>
<dbReference type="GeneID" id="118461738"/>
<dbReference type="RefSeq" id="XP_035783327.1">
    <property type="nucleotide sequence ID" value="XM_035927434.1"/>
</dbReference>
<evidence type="ECO:0000256" key="5">
    <source>
        <dbReference type="PROSITE-ProRule" id="PRU00557"/>
    </source>
</evidence>
<dbReference type="PANTHER" id="PTHR13024">
    <property type="entry name" value="MICROSOMAL TRIGLYCERIDE TRANSFER PROTEIN, LARGE SUBUNIT"/>
    <property type="match status" value="1"/>
</dbReference>
<dbReference type="InterPro" id="IPR015816">
    <property type="entry name" value="Vitellinogen_b-sht_N"/>
</dbReference>
<dbReference type="Pfam" id="PF19444">
    <property type="entry name" value="MTP_lip_bd"/>
    <property type="match status" value="1"/>
</dbReference>
<dbReference type="SUPFAM" id="SSF56968">
    <property type="entry name" value="Lipovitellin-phosvitin complex, beta-sheet shell regions"/>
    <property type="match status" value="1"/>
</dbReference>
<evidence type="ECO:0000313" key="6">
    <source>
        <dbReference type="EnsemblMetazoa" id="AALB007878-PA"/>
    </source>
</evidence>
<keyword evidence="2" id="KW-0813">Transport</keyword>
<proteinExistence type="predicted"/>
<dbReference type="CTD" id="35362"/>
<reference evidence="6 7" key="1">
    <citation type="journal article" date="2017" name="G3 (Bethesda)">
        <title>The Physical Genome Mapping of Anopheles albimanus Corrected Scaffold Misassemblies and Identified Interarm Rearrangements in Genus Anopheles.</title>
        <authorList>
            <person name="Artemov G.N."/>
            <person name="Peery A.N."/>
            <person name="Jiang X."/>
            <person name="Tu Z."/>
            <person name="Stegniy V.N."/>
            <person name="Sharakhova M.V."/>
            <person name="Sharakhov I.V."/>
        </authorList>
    </citation>
    <scope>NUCLEOTIDE SEQUENCE [LARGE SCALE GENOMIC DNA]</scope>
    <source>
        <strain evidence="6 7">ALBI9_A</strain>
    </source>
</reference>
<dbReference type="SMART" id="SM00638">
    <property type="entry name" value="LPD_N"/>
    <property type="match status" value="1"/>
</dbReference>
<dbReference type="GO" id="GO:0042157">
    <property type="term" value="P:lipoprotein metabolic process"/>
    <property type="evidence" value="ECO:0007669"/>
    <property type="project" value="TreeGrafter"/>
</dbReference>
<dbReference type="Gene3D" id="2.30.230.10">
    <property type="entry name" value="Lipovitellin, beta-sheet shell regions, chain A"/>
    <property type="match status" value="1"/>
</dbReference>
<dbReference type="AlphaFoldDB" id="A0A182FMW6"/>
<dbReference type="GO" id="GO:0005794">
    <property type="term" value="C:Golgi apparatus"/>
    <property type="evidence" value="ECO:0007669"/>
    <property type="project" value="TreeGrafter"/>
</dbReference>
<dbReference type="InterPro" id="IPR001747">
    <property type="entry name" value="Vitellogenin_N"/>
</dbReference>
<dbReference type="InterPro" id="IPR011030">
    <property type="entry name" value="Lipovitellin_superhlx_dom"/>
</dbReference>
<organism evidence="6 7">
    <name type="scientific">Anopheles albimanus</name>
    <name type="common">New world malaria mosquito</name>
    <dbReference type="NCBI Taxonomy" id="7167"/>
    <lineage>
        <taxon>Eukaryota</taxon>
        <taxon>Metazoa</taxon>
        <taxon>Ecdysozoa</taxon>
        <taxon>Arthropoda</taxon>
        <taxon>Hexapoda</taxon>
        <taxon>Insecta</taxon>
        <taxon>Pterygota</taxon>
        <taxon>Neoptera</taxon>
        <taxon>Endopterygota</taxon>
        <taxon>Diptera</taxon>
        <taxon>Nematocera</taxon>
        <taxon>Culicoidea</taxon>
        <taxon>Culicidae</taxon>
        <taxon>Anophelinae</taxon>
        <taxon>Anopheles</taxon>
    </lineage>
</organism>
<reference evidence="6" key="2">
    <citation type="submission" date="2022-08" db="UniProtKB">
        <authorList>
            <consortium name="EnsemblMetazoa"/>
        </authorList>
    </citation>
    <scope>IDENTIFICATION</scope>
    <source>
        <strain evidence="6">STECLA/ALBI9_A</strain>
    </source>
</reference>
<dbReference type="STRING" id="7167.A0A182FMW6"/>
<protein>
    <submittedName>
        <fullName evidence="6">Uncharacterized protein</fullName>
    </submittedName>
</protein>
<dbReference type="OrthoDB" id="5865932at2759"/>
<name>A0A182FMW6_ANOAL</name>
<dbReference type="EnsemblMetazoa" id="AALB007878-RA">
    <property type="protein sequence ID" value="AALB007878-PA"/>
    <property type="gene ID" value="AALB007878"/>
</dbReference>
<keyword evidence="3" id="KW-0732">Signal</keyword>
<dbReference type="GO" id="GO:0005783">
    <property type="term" value="C:endoplasmic reticulum"/>
    <property type="evidence" value="ECO:0007669"/>
    <property type="project" value="UniProtKB-SubCell"/>
</dbReference>
<dbReference type="InterPro" id="IPR039988">
    <property type="entry name" value="MTTP"/>
</dbReference>
<evidence type="ECO:0000313" key="7">
    <source>
        <dbReference type="Proteomes" id="UP000069272"/>
    </source>
</evidence>
<dbReference type="GO" id="GO:0016323">
    <property type="term" value="C:basolateral plasma membrane"/>
    <property type="evidence" value="ECO:0007669"/>
    <property type="project" value="TreeGrafter"/>
</dbReference>
<dbReference type="SUPFAM" id="SSF48431">
    <property type="entry name" value="Lipovitellin-phosvitin complex, superhelical domain"/>
    <property type="match status" value="1"/>
</dbReference>
<dbReference type="KEGG" id="aali:118461738"/>
<dbReference type="InterPro" id="IPR015819">
    <property type="entry name" value="Lipid_transp_b-sht_shell"/>
</dbReference>
<keyword evidence="7" id="KW-1185">Reference proteome</keyword>
<accession>A0A182FMW6</accession>
<evidence type="ECO:0000256" key="3">
    <source>
        <dbReference type="ARBA" id="ARBA00022729"/>
    </source>
</evidence>
<dbReference type="VEuPathDB" id="VectorBase:AALB007878"/>
<sequence length="877" mass="96922">MMTETKLCMLLVPLLSLIGSGSMAPAFGDAFHVGTEEKFDFINVVHVGTTKNATLQTGYTIRATIVVGTVWGDDETKLLKITISNPSLKSIPDEVFGSVDESVNIPFYAWWNLGRLRSVYFSASVGSISVQNFQKGIAALFQYQLLDGSYEEDDPSGRCKTKYISHSSTRYHKSKSDCFFNAKRIERAEYPLRSSLKVSRSADFTVSPDGALQKMVSQDYVKYLLNVHEQLGAYYESVMRLEAEGKVQKIDIHNSGNIEDIVNELNLVSETLLINPTNSSKCEGTDGFGVIELFKRNKKYLSNDKIGSAQSTSALLELVEAGRKASLDDLTRILKAKSSGELKGQLMDFLGAVQTISAHKAAKLELKYDSDEELLLAERYLQALAVGSRPQKEIIEDLLEMARKEHSCPKFADTLIQTLASTTQRYAQLKGNTYDTDVVVNVCTFITAKLEDCSKEACMLQHIRGLHNLKCPKTADLLMKLALEGPRLVSVAAMKALKAFSIYIWNDDFRSKFEEIFFQVSKSYDSSARTLALDILLDLNPDSSELAHLLQFLKSNDKAFEVKQYLLQKLRMSATKCPAFAANLKKAIESDPTMNNYDVLVPKGLSTALHRPFSSLPSFNASLTSLQEMSGGVLKRGIIDLTLEVGDESTSLFTLGLYARGLSAFVSSNEEESNEAEEETTAGMELAIQGTNMRPLEFFNGKGELMGHVWSGTASEQTSAYQAITLLQDNEEQFYSHNGATLNLGAIGAISIDLNGQVTMSLWGRNAQSKVEQNIGLTMGGHLSLDTLFAKLAVRFSAIQEPRLHLTSALDFSGDPALCMQLVQPSSVMKLKFVRSILLAGTKRSVERKTCRIYNLNGLTHALNRKNNEMCNLIATK</sequence>
<dbReference type="Proteomes" id="UP000069272">
    <property type="component" value="Chromosome 2L"/>
</dbReference>
<dbReference type="GO" id="GO:0005548">
    <property type="term" value="F:phospholipid transporter activity"/>
    <property type="evidence" value="ECO:0007669"/>
    <property type="project" value="InterPro"/>
</dbReference>
<dbReference type="InterPro" id="IPR045811">
    <property type="entry name" value="MTP_lip-bd"/>
</dbReference>